<name>A0ABU8TZV6_9ACTN</name>
<gene>
    <name evidence="1" type="ORF">WKI68_04675</name>
</gene>
<comment type="caution">
    <text evidence="1">The sequence shown here is derived from an EMBL/GenBank/DDBJ whole genome shotgun (WGS) entry which is preliminary data.</text>
</comment>
<protein>
    <recommendedName>
        <fullName evidence="3">SAM-dependent methyltransferase</fullName>
    </recommendedName>
</protein>
<dbReference type="Proteomes" id="UP001382904">
    <property type="component" value="Unassembled WGS sequence"/>
</dbReference>
<evidence type="ECO:0000313" key="1">
    <source>
        <dbReference type="EMBL" id="MEJ8640940.1"/>
    </source>
</evidence>
<dbReference type="EMBL" id="JBBKAM010000002">
    <property type="protein sequence ID" value="MEJ8640940.1"/>
    <property type="molecule type" value="Genomic_DNA"/>
</dbReference>
<sequence>MGAAFWSFVDDGVRERFDETLRRDLESGAWDARFGHLRTRPAYEGSLVIVRATP</sequence>
<keyword evidence="2" id="KW-1185">Reference proteome</keyword>
<reference evidence="1 2" key="1">
    <citation type="submission" date="2024-03" db="EMBL/GenBank/DDBJ databases">
        <title>Novel Streptomyces species of biotechnological and ecological value are a feature of Machair soil.</title>
        <authorList>
            <person name="Prole J.R."/>
            <person name="Goodfellow M."/>
            <person name="Allenby N."/>
            <person name="Ward A.C."/>
        </authorList>
    </citation>
    <scope>NUCLEOTIDE SEQUENCE [LARGE SCALE GENOMIC DNA]</scope>
    <source>
        <strain evidence="1 2">MS1.HAVA.3</strain>
    </source>
</reference>
<accession>A0ABU8TZV6</accession>
<proteinExistence type="predicted"/>
<evidence type="ECO:0008006" key="3">
    <source>
        <dbReference type="Google" id="ProtNLM"/>
    </source>
</evidence>
<evidence type="ECO:0000313" key="2">
    <source>
        <dbReference type="Proteomes" id="UP001382904"/>
    </source>
</evidence>
<organism evidence="1 2">
    <name type="scientific">Streptomyces caledonius</name>
    <dbReference type="NCBI Taxonomy" id="3134107"/>
    <lineage>
        <taxon>Bacteria</taxon>
        <taxon>Bacillati</taxon>
        <taxon>Actinomycetota</taxon>
        <taxon>Actinomycetes</taxon>
        <taxon>Kitasatosporales</taxon>
        <taxon>Streptomycetaceae</taxon>
        <taxon>Streptomyces</taxon>
    </lineage>
</organism>